<evidence type="ECO:0000256" key="1">
    <source>
        <dbReference type="SAM" id="Phobius"/>
    </source>
</evidence>
<accession>A0AA88IYZ9</accession>
<gene>
    <name evidence="2" type="ORF">TIFTF001_030022</name>
</gene>
<reference evidence="2" key="1">
    <citation type="submission" date="2023-07" db="EMBL/GenBank/DDBJ databases">
        <title>draft genome sequence of fig (Ficus carica).</title>
        <authorList>
            <person name="Takahashi T."/>
            <person name="Nishimura K."/>
        </authorList>
    </citation>
    <scope>NUCLEOTIDE SEQUENCE</scope>
</reference>
<keyword evidence="1" id="KW-1133">Transmembrane helix</keyword>
<dbReference type="PANTHER" id="PTHR31170">
    <property type="entry name" value="BNAC04G53230D PROTEIN"/>
    <property type="match status" value="1"/>
</dbReference>
<evidence type="ECO:0000313" key="3">
    <source>
        <dbReference type="Proteomes" id="UP001187192"/>
    </source>
</evidence>
<name>A0AA88IYZ9_FICCA</name>
<protein>
    <submittedName>
        <fullName evidence="2">Uncharacterized protein</fullName>
    </submittedName>
</protein>
<dbReference type="InterPro" id="IPR004158">
    <property type="entry name" value="DUF247_pln"/>
</dbReference>
<dbReference type="Pfam" id="PF03140">
    <property type="entry name" value="DUF247"/>
    <property type="match status" value="1"/>
</dbReference>
<comment type="caution">
    <text evidence="2">The sequence shown here is derived from an EMBL/GenBank/DDBJ whole genome shotgun (WGS) entry which is preliminary data.</text>
</comment>
<sequence length="456" mass="52843">MTDECLVNVDVREREEIQVDPQLTVEDRDMLEEFIKPKEINITSEEDGDRRTKIQRVPHIMLQPGNFEEYYKPRAIPIGPIHQKISKIQLKRKHKVKLATEFIESSGEKKESLLLEVKKSIPELKKRFDEEVIHRYDDEELARMLFLDACSVLQFIYSYVRDELKQFEINNGQAALVQQDLFLLNNQIPFRVLKLLMDMSKKKGELRRCIISFIHRNIIAPLDFYPLPFLYKLLQPQAEEPVHLLDLLRSAILLGGDGQSCQQSDSQYNSYTGYFRNVQELKAAGIKLKPSNSCRLTAISFSTRCFLSGQLKLPPLIVDESTRRKLYNLVAYEMCPDNCKTNFAVTGYVSFLDSLIDNEQDVRYLRLARILRNHLSSDAEVADLFNKIACNLGSRDAYVSVKKKIQRYYERKCPTWIAQVSHDHFRNPFTILALAIAAVALILTVMQTWYAGHQKS</sequence>
<organism evidence="2 3">
    <name type="scientific">Ficus carica</name>
    <name type="common">Common fig</name>
    <dbReference type="NCBI Taxonomy" id="3494"/>
    <lineage>
        <taxon>Eukaryota</taxon>
        <taxon>Viridiplantae</taxon>
        <taxon>Streptophyta</taxon>
        <taxon>Embryophyta</taxon>
        <taxon>Tracheophyta</taxon>
        <taxon>Spermatophyta</taxon>
        <taxon>Magnoliopsida</taxon>
        <taxon>eudicotyledons</taxon>
        <taxon>Gunneridae</taxon>
        <taxon>Pentapetalae</taxon>
        <taxon>rosids</taxon>
        <taxon>fabids</taxon>
        <taxon>Rosales</taxon>
        <taxon>Moraceae</taxon>
        <taxon>Ficeae</taxon>
        <taxon>Ficus</taxon>
    </lineage>
</organism>
<dbReference type="Proteomes" id="UP001187192">
    <property type="component" value="Unassembled WGS sequence"/>
</dbReference>
<evidence type="ECO:0000313" key="2">
    <source>
        <dbReference type="EMBL" id="GMN60933.1"/>
    </source>
</evidence>
<keyword evidence="3" id="KW-1185">Reference proteome</keyword>
<dbReference type="EMBL" id="BTGU01000104">
    <property type="protein sequence ID" value="GMN60933.1"/>
    <property type="molecule type" value="Genomic_DNA"/>
</dbReference>
<keyword evidence="1" id="KW-0812">Transmembrane</keyword>
<feature type="transmembrane region" description="Helical" evidence="1">
    <location>
        <begin position="429"/>
        <end position="450"/>
    </location>
</feature>
<dbReference type="AlphaFoldDB" id="A0AA88IYZ9"/>
<dbReference type="PANTHER" id="PTHR31170:SF25">
    <property type="entry name" value="BNAA09G04570D PROTEIN"/>
    <property type="match status" value="1"/>
</dbReference>
<proteinExistence type="predicted"/>
<keyword evidence="1" id="KW-0472">Membrane</keyword>